<proteinExistence type="predicted"/>
<protein>
    <submittedName>
        <fullName evidence="1">High potential iron-sulfur protein</fullName>
    </submittedName>
</protein>
<accession>A0A8S5M5F3</accession>
<reference evidence="1" key="1">
    <citation type="journal article" date="2021" name="Proc. Natl. Acad. Sci. U.S.A.">
        <title>A Catalog of Tens of Thousands of Viruses from Human Metagenomes Reveals Hidden Associations with Chronic Diseases.</title>
        <authorList>
            <person name="Tisza M.J."/>
            <person name="Buck C.B."/>
        </authorList>
    </citation>
    <scope>NUCLEOTIDE SEQUENCE</scope>
    <source>
        <strain evidence="1">CtaNW81</strain>
    </source>
</reference>
<sequence>MLRLCLLNTTCINCKYYVEECTKHTSCFDCPISTDGYCLCLQQATQAEILNLKCKYFTEKE</sequence>
<name>A0A8S5M5F3_9CAUD</name>
<organism evidence="1">
    <name type="scientific">Podoviridae sp. ctaNW81</name>
    <dbReference type="NCBI Taxonomy" id="2826562"/>
    <lineage>
        <taxon>Viruses</taxon>
        <taxon>Duplodnaviria</taxon>
        <taxon>Heunggongvirae</taxon>
        <taxon>Uroviricota</taxon>
        <taxon>Caudoviricetes</taxon>
    </lineage>
</organism>
<evidence type="ECO:0000313" key="1">
    <source>
        <dbReference type="EMBL" id="DAD77458.1"/>
    </source>
</evidence>
<dbReference type="EMBL" id="BK014826">
    <property type="protein sequence ID" value="DAD77458.1"/>
    <property type="molecule type" value="Genomic_DNA"/>
</dbReference>